<dbReference type="AlphaFoldDB" id="A0A941EG31"/>
<proteinExistence type="predicted"/>
<keyword evidence="3" id="KW-1185">Reference proteome</keyword>
<dbReference type="InterPro" id="IPR041485">
    <property type="entry name" value="TetR_C_36"/>
</dbReference>
<reference evidence="2" key="1">
    <citation type="submission" date="2021-04" db="EMBL/GenBank/DDBJ databases">
        <title>Genome based classification of Actinospica acidithermotolerans sp. nov., an actinobacterium isolated from an Indonesian hot spring.</title>
        <authorList>
            <person name="Kusuma A.B."/>
            <person name="Putra K.E."/>
            <person name="Nafisah S."/>
            <person name="Loh J."/>
            <person name="Nouioui I."/>
            <person name="Goodfellow M."/>
        </authorList>
    </citation>
    <scope>NUCLEOTIDE SEQUENCE</scope>
    <source>
        <strain evidence="2">MGRD01-02</strain>
    </source>
</reference>
<protein>
    <recommendedName>
        <fullName evidence="1">QsdR TetR regulatory C-terminal domain-containing protein</fullName>
    </recommendedName>
</protein>
<dbReference type="SUPFAM" id="SSF46689">
    <property type="entry name" value="Homeodomain-like"/>
    <property type="match status" value="1"/>
</dbReference>
<organism evidence="2 3">
    <name type="scientific">Actinospica acidithermotolerans</name>
    <dbReference type="NCBI Taxonomy" id="2828514"/>
    <lineage>
        <taxon>Bacteria</taxon>
        <taxon>Bacillati</taxon>
        <taxon>Actinomycetota</taxon>
        <taxon>Actinomycetes</taxon>
        <taxon>Catenulisporales</taxon>
        <taxon>Actinospicaceae</taxon>
        <taxon>Actinospica</taxon>
    </lineage>
</organism>
<dbReference type="Proteomes" id="UP000676325">
    <property type="component" value="Unassembled WGS sequence"/>
</dbReference>
<evidence type="ECO:0000259" key="1">
    <source>
        <dbReference type="Pfam" id="PF18598"/>
    </source>
</evidence>
<dbReference type="InterPro" id="IPR009057">
    <property type="entry name" value="Homeodomain-like_sf"/>
</dbReference>
<dbReference type="EMBL" id="JAGSOH010000027">
    <property type="protein sequence ID" value="MBR7827029.1"/>
    <property type="molecule type" value="Genomic_DNA"/>
</dbReference>
<comment type="caution">
    <text evidence="2">The sequence shown here is derived from an EMBL/GenBank/DDBJ whole genome shotgun (WGS) entry which is preliminary data.</text>
</comment>
<sequence>MAAAGDSDHAVDEFDAVERAAHWFAEGRRLDMQALAEELGISRTTLFRRVGGREALLARAVWAQTERSIAVAIKRWEREKPADALHTTGALRHFNAIVAASPGLRRLIDDEPALAVRVLMDPVGLVQPGTVAAIRDLLLWDIDEHGLETVIDPDALAYALVRIGESFLYADVIAARTPDVEKADRLQYALIEGGRARYRLSGPES</sequence>
<evidence type="ECO:0000313" key="3">
    <source>
        <dbReference type="Proteomes" id="UP000676325"/>
    </source>
</evidence>
<name>A0A941EG31_9ACTN</name>
<evidence type="ECO:0000313" key="2">
    <source>
        <dbReference type="EMBL" id="MBR7827029.1"/>
    </source>
</evidence>
<dbReference type="Gene3D" id="1.10.357.10">
    <property type="entry name" value="Tetracycline Repressor, domain 2"/>
    <property type="match status" value="1"/>
</dbReference>
<gene>
    <name evidence="2" type="ORF">KDK95_11995</name>
</gene>
<feature type="domain" description="QsdR TetR regulatory C-terminal" evidence="1">
    <location>
        <begin position="88"/>
        <end position="191"/>
    </location>
</feature>
<accession>A0A941EG31</accession>
<dbReference type="Pfam" id="PF18598">
    <property type="entry name" value="TetR_C_36"/>
    <property type="match status" value="1"/>
</dbReference>
<dbReference type="RefSeq" id="WP_212518176.1">
    <property type="nucleotide sequence ID" value="NZ_JAGSOH010000027.1"/>
</dbReference>